<sequence>MFSEKEGWYVSTLRNTEICCNKIIETHNTFKTVVDFYADWCGPCRMMAPKIEEFSKVFPEVKFIKVNTDEQTELSREYSISSLPTFYIFVNGKRDESLDVIGAREGMLRENIQKALDKIKQ</sequence>
<reference evidence="1" key="1">
    <citation type="submission" date="2021-06" db="EMBL/GenBank/DDBJ databases">
        <authorList>
            <person name="Kallberg Y."/>
            <person name="Tangrot J."/>
            <person name="Rosling A."/>
        </authorList>
    </citation>
    <scope>NUCLEOTIDE SEQUENCE</scope>
    <source>
        <strain evidence="1">CL356</strain>
    </source>
</reference>
<gene>
    <name evidence="1" type="ORF">ACOLOM_LOCUS3690</name>
</gene>
<evidence type="ECO:0000313" key="2">
    <source>
        <dbReference type="Proteomes" id="UP000789525"/>
    </source>
</evidence>
<keyword evidence="2" id="KW-1185">Reference proteome</keyword>
<proteinExistence type="predicted"/>
<protein>
    <submittedName>
        <fullName evidence="1">366_t:CDS:1</fullName>
    </submittedName>
</protein>
<organism evidence="1 2">
    <name type="scientific">Acaulospora colombiana</name>
    <dbReference type="NCBI Taxonomy" id="27376"/>
    <lineage>
        <taxon>Eukaryota</taxon>
        <taxon>Fungi</taxon>
        <taxon>Fungi incertae sedis</taxon>
        <taxon>Mucoromycota</taxon>
        <taxon>Glomeromycotina</taxon>
        <taxon>Glomeromycetes</taxon>
        <taxon>Diversisporales</taxon>
        <taxon>Acaulosporaceae</taxon>
        <taxon>Acaulospora</taxon>
    </lineage>
</organism>
<name>A0ACA9LGH7_9GLOM</name>
<evidence type="ECO:0000313" key="1">
    <source>
        <dbReference type="EMBL" id="CAG8521775.1"/>
    </source>
</evidence>
<comment type="caution">
    <text evidence="1">The sequence shown here is derived from an EMBL/GenBank/DDBJ whole genome shotgun (WGS) entry which is preliminary data.</text>
</comment>
<dbReference type="EMBL" id="CAJVPT010005589">
    <property type="protein sequence ID" value="CAG8521775.1"/>
    <property type="molecule type" value="Genomic_DNA"/>
</dbReference>
<dbReference type="Proteomes" id="UP000789525">
    <property type="component" value="Unassembled WGS sequence"/>
</dbReference>
<accession>A0ACA9LGH7</accession>